<feature type="transmembrane region" description="Helical" evidence="1">
    <location>
        <begin position="272"/>
        <end position="293"/>
    </location>
</feature>
<dbReference type="InterPro" id="IPR002656">
    <property type="entry name" value="Acyl_transf_3_dom"/>
</dbReference>
<name>A0A6I4ITQ8_9FLAO</name>
<evidence type="ECO:0000259" key="2">
    <source>
        <dbReference type="Pfam" id="PF01757"/>
    </source>
</evidence>
<reference evidence="4" key="1">
    <citation type="submission" date="2019-05" db="EMBL/GenBank/DDBJ databases">
        <title>Flavobacterium profundi sp. nov., isolated from a deep-sea seamount.</title>
        <authorList>
            <person name="Zhang D.-C."/>
        </authorList>
    </citation>
    <scope>NUCLEOTIDE SEQUENCE [LARGE SCALE GENOMIC DNA]</scope>
    <source>
        <strain evidence="4">TP390</strain>
    </source>
</reference>
<keyword evidence="1" id="KW-0812">Transmembrane</keyword>
<dbReference type="Proteomes" id="UP000431264">
    <property type="component" value="Unassembled WGS sequence"/>
</dbReference>
<sequence length="368" mass="44838">MERRYDLDWLRVLAFSLLIFYHIGMFFVPWDWHIKNNIIYDWIMYPMLFLNRWRMPLLFIISGMGAALSLKKRTNIQFIKERIIRIFIPLVFGILIIVPPQVYIERISNFDFSGSYFEFWPSEAFKGTYPTGNLSWHHLWFLPYILCYSLLLLPLFQYFKKKPNGSLLRWTSKRIQSKYGVFLLLIPLFLMECFLDPFFPITHGLFDDWFNFFYNLVLFLYGFIFILQQELFFNTVRLYYKTYFKIGLFTFPLFLFIISYPDGWQRHFIEAAINQINMWTWLLFFFGMAAQFLNKKSKLITYCNTAVYPFYILHQTIIIIVVYYCKDKDWSFIIKFLFITLSTFLICFFLYHFIIRKIKLLKIMMGVK</sequence>
<dbReference type="AlphaFoldDB" id="A0A6I4ITQ8"/>
<evidence type="ECO:0000313" key="3">
    <source>
        <dbReference type="EMBL" id="MVO10269.1"/>
    </source>
</evidence>
<evidence type="ECO:0000313" key="4">
    <source>
        <dbReference type="Proteomes" id="UP000431264"/>
    </source>
</evidence>
<organism evidence="3 4">
    <name type="scientific">Flavobacterium profundi</name>
    <dbReference type="NCBI Taxonomy" id="1774945"/>
    <lineage>
        <taxon>Bacteria</taxon>
        <taxon>Pseudomonadati</taxon>
        <taxon>Bacteroidota</taxon>
        <taxon>Flavobacteriia</taxon>
        <taxon>Flavobacteriales</taxon>
        <taxon>Flavobacteriaceae</taxon>
        <taxon>Flavobacterium</taxon>
    </lineage>
</organism>
<feature type="transmembrane region" description="Helical" evidence="1">
    <location>
        <begin position="139"/>
        <end position="159"/>
    </location>
</feature>
<dbReference type="Pfam" id="PF01757">
    <property type="entry name" value="Acyl_transf_3"/>
    <property type="match status" value="1"/>
</dbReference>
<evidence type="ECO:0000256" key="1">
    <source>
        <dbReference type="SAM" id="Phobius"/>
    </source>
</evidence>
<feature type="transmembrane region" description="Helical" evidence="1">
    <location>
        <begin position="243"/>
        <end position="260"/>
    </location>
</feature>
<protein>
    <submittedName>
        <fullName evidence="3">Acyltransferase family protein</fullName>
    </submittedName>
</protein>
<feature type="transmembrane region" description="Helical" evidence="1">
    <location>
        <begin position="12"/>
        <end position="33"/>
    </location>
</feature>
<feature type="transmembrane region" description="Helical" evidence="1">
    <location>
        <begin position="212"/>
        <end position="231"/>
    </location>
</feature>
<comment type="caution">
    <text evidence="3">The sequence shown here is derived from an EMBL/GenBank/DDBJ whole genome shotgun (WGS) entry which is preliminary data.</text>
</comment>
<dbReference type="InterPro" id="IPR050623">
    <property type="entry name" value="Glucan_succinyl_AcylTrfase"/>
</dbReference>
<feature type="transmembrane region" description="Helical" evidence="1">
    <location>
        <begin position="330"/>
        <end position="355"/>
    </location>
</feature>
<feature type="transmembrane region" description="Helical" evidence="1">
    <location>
        <begin position="305"/>
        <end position="324"/>
    </location>
</feature>
<proteinExistence type="predicted"/>
<feature type="domain" description="Acyltransferase 3" evidence="2">
    <location>
        <begin position="5"/>
        <end position="352"/>
    </location>
</feature>
<dbReference type="OrthoDB" id="9809782at2"/>
<dbReference type="PANTHER" id="PTHR36927:SF3">
    <property type="entry name" value="GLUCANS BIOSYNTHESIS PROTEIN C"/>
    <property type="match status" value="1"/>
</dbReference>
<dbReference type="EMBL" id="WQLW01000011">
    <property type="protein sequence ID" value="MVO10269.1"/>
    <property type="molecule type" value="Genomic_DNA"/>
</dbReference>
<feature type="transmembrane region" description="Helical" evidence="1">
    <location>
        <begin position="179"/>
        <end position="200"/>
    </location>
</feature>
<gene>
    <name evidence="3" type="ORF">GOQ30_13935</name>
</gene>
<accession>A0A6I4ITQ8</accession>
<feature type="transmembrane region" description="Helical" evidence="1">
    <location>
        <begin position="53"/>
        <end position="71"/>
    </location>
</feature>
<keyword evidence="3" id="KW-0012">Acyltransferase</keyword>
<keyword evidence="1" id="KW-1133">Transmembrane helix</keyword>
<dbReference type="RefSeq" id="WP_140998697.1">
    <property type="nucleotide sequence ID" value="NZ_VDCZ01000011.1"/>
</dbReference>
<feature type="transmembrane region" description="Helical" evidence="1">
    <location>
        <begin position="83"/>
        <end position="104"/>
    </location>
</feature>
<keyword evidence="3" id="KW-0808">Transferase</keyword>
<dbReference type="PANTHER" id="PTHR36927">
    <property type="entry name" value="BLR4337 PROTEIN"/>
    <property type="match status" value="1"/>
</dbReference>
<dbReference type="GO" id="GO:0016747">
    <property type="term" value="F:acyltransferase activity, transferring groups other than amino-acyl groups"/>
    <property type="evidence" value="ECO:0007669"/>
    <property type="project" value="InterPro"/>
</dbReference>
<keyword evidence="1" id="KW-0472">Membrane</keyword>
<keyword evidence="4" id="KW-1185">Reference proteome</keyword>